<dbReference type="Pfam" id="PF08214">
    <property type="entry name" value="HAT_KAT11"/>
    <property type="match status" value="1"/>
</dbReference>
<keyword evidence="7" id="KW-0862">Zinc</keyword>
<dbReference type="InterPro" id="IPR031162">
    <property type="entry name" value="CBP_P300_HAT"/>
</dbReference>
<keyword evidence="10" id="KW-0010">Activator</keyword>
<dbReference type="SUPFAM" id="SSF57903">
    <property type="entry name" value="FYVE/PHD zinc finger"/>
    <property type="match status" value="1"/>
</dbReference>
<dbReference type="SMART" id="SM00249">
    <property type="entry name" value="PHD"/>
    <property type="match status" value="1"/>
</dbReference>
<protein>
    <recommendedName>
        <fullName evidence="3">histone acetyltransferase</fullName>
        <ecNumber evidence="3">2.3.1.48</ecNumber>
    </recommendedName>
</protein>
<accession>A0AAW1W5D9</accession>
<keyword evidence="9" id="KW-0805">Transcription regulation</keyword>
<dbReference type="GO" id="GO:0045944">
    <property type="term" value="P:positive regulation of transcription by RNA polymerase II"/>
    <property type="evidence" value="ECO:0007669"/>
    <property type="project" value="TreeGrafter"/>
</dbReference>
<dbReference type="Pfam" id="PF02135">
    <property type="entry name" value="zf-TAZ"/>
    <property type="match status" value="1"/>
</dbReference>
<dbReference type="Proteomes" id="UP001457282">
    <property type="component" value="Unassembled WGS sequence"/>
</dbReference>
<keyword evidence="19" id="KW-1185">Reference proteome</keyword>
<evidence type="ECO:0000256" key="7">
    <source>
        <dbReference type="ARBA" id="ARBA00022833"/>
    </source>
</evidence>
<dbReference type="GO" id="GO:0031490">
    <property type="term" value="F:chromatin DNA binding"/>
    <property type="evidence" value="ECO:0007669"/>
    <property type="project" value="TreeGrafter"/>
</dbReference>
<dbReference type="AlphaFoldDB" id="A0AAW1W5D9"/>
<evidence type="ECO:0000256" key="3">
    <source>
        <dbReference type="ARBA" id="ARBA00013184"/>
    </source>
</evidence>
<keyword evidence="5" id="KW-0479">Metal-binding</keyword>
<dbReference type="Gene3D" id="1.20.1020.10">
    <property type="entry name" value="TAZ domain"/>
    <property type="match status" value="1"/>
</dbReference>
<reference evidence="18 19" key="1">
    <citation type="journal article" date="2023" name="G3 (Bethesda)">
        <title>A chromosome-length genome assembly and annotation of blackberry (Rubus argutus, cv. 'Hillquist').</title>
        <authorList>
            <person name="Bruna T."/>
            <person name="Aryal R."/>
            <person name="Dudchenko O."/>
            <person name="Sargent D.J."/>
            <person name="Mead D."/>
            <person name="Buti M."/>
            <person name="Cavallini A."/>
            <person name="Hytonen T."/>
            <person name="Andres J."/>
            <person name="Pham M."/>
            <person name="Weisz D."/>
            <person name="Mascagni F."/>
            <person name="Usai G."/>
            <person name="Natali L."/>
            <person name="Bassil N."/>
            <person name="Fernandez G.E."/>
            <person name="Lomsadze A."/>
            <person name="Armour M."/>
            <person name="Olukolu B."/>
            <person name="Poorten T."/>
            <person name="Britton C."/>
            <person name="Davik J."/>
            <person name="Ashrafi H."/>
            <person name="Aiden E.L."/>
            <person name="Borodovsky M."/>
            <person name="Worthington M."/>
        </authorList>
    </citation>
    <scope>NUCLEOTIDE SEQUENCE [LARGE SCALE GENOMIC DNA]</scope>
    <source>
        <strain evidence="18">PI 553951</strain>
    </source>
</reference>
<dbReference type="InterPro" id="IPR035898">
    <property type="entry name" value="TAZ_dom_sf"/>
</dbReference>
<dbReference type="PANTHER" id="PTHR13808:SF53">
    <property type="entry name" value="HISTONE ACETYLTRANSFERASE HAC2"/>
    <property type="match status" value="1"/>
</dbReference>
<evidence type="ECO:0000313" key="18">
    <source>
        <dbReference type="EMBL" id="KAK9919266.1"/>
    </source>
</evidence>
<dbReference type="EMBL" id="JBEDUW010000006">
    <property type="protein sequence ID" value="KAK9919266.1"/>
    <property type="molecule type" value="Genomic_DNA"/>
</dbReference>
<dbReference type="GO" id="GO:0005667">
    <property type="term" value="C:transcription regulator complex"/>
    <property type="evidence" value="ECO:0007669"/>
    <property type="project" value="TreeGrafter"/>
</dbReference>
<dbReference type="InterPro" id="IPR019786">
    <property type="entry name" value="Zinc_finger_PHD-type_CS"/>
</dbReference>
<dbReference type="GO" id="GO:0003713">
    <property type="term" value="F:transcription coactivator activity"/>
    <property type="evidence" value="ECO:0007669"/>
    <property type="project" value="TreeGrafter"/>
</dbReference>
<dbReference type="GO" id="GO:0005634">
    <property type="term" value="C:nucleus"/>
    <property type="evidence" value="ECO:0007669"/>
    <property type="project" value="UniProtKB-SubCell"/>
</dbReference>
<organism evidence="18 19">
    <name type="scientific">Rubus argutus</name>
    <name type="common">Southern blackberry</name>
    <dbReference type="NCBI Taxonomy" id="59490"/>
    <lineage>
        <taxon>Eukaryota</taxon>
        <taxon>Viridiplantae</taxon>
        <taxon>Streptophyta</taxon>
        <taxon>Embryophyta</taxon>
        <taxon>Tracheophyta</taxon>
        <taxon>Spermatophyta</taxon>
        <taxon>Magnoliopsida</taxon>
        <taxon>eudicotyledons</taxon>
        <taxon>Gunneridae</taxon>
        <taxon>Pentapetalae</taxon>
        <taxon>rosids</taxon>
        <taxon>fabids</taxon>
        <taxon>Rosales</taxon>
        <taxon>Rosaceae</taxon>
        <taxon>Rosoideae</taxon>
        <taxon>Rosoideae incertae sedis</taxon>
        <taxon>Rubus</taxon>
    </lineage>
</organism>
<gene>
    <name evidence="18" type="ORF">M0R45_027875</name>
</gene>
<keyword evidence="13" id="KW-0012">Acyltransferase</keyword>
<evidence type="ECO:0000259" key="17">
    <source>
        <dbReference type="PROSITE" id="PS51727"/>
    </source>
</evidence>
<dbReference type="SMART" id="SM01250">
    <property type="entry name" value="KAT11"/>
    <property type="match status" value="1"/>
</dbReference>
<dbReference type="GO" id="GO:0004402">
    <property type="term" value="F:histone acetyltransferase activity"/>
    <property type="evidence" value="ECO:0007669"/>
    <property type="project" value="InterPro"/>
</dbReference>
<dbReference type="InterPro" id="IPR011011">
    <property type="entry name" value="Znf_FYVE_PHD"/>
</dbReference>
<evidence type="ECO:0000256" key="14">
    <source>
        <dbReference type="ARBA" id="ARBA00048017"/>
    </source>
</evidence>
<feature type="compositionally biased region" description="Polar residues" evidence="15">
    <location>
        <begin position="76"/>
        <end position="87"/>
    </location>
</feature>
<comment type="catalytic activity">
    <reaction evidence="14">
        <text>L-lysyl-[protein] + acetyl-CoA = N(6)-acetyl-L-lysyl-[protein] + CoA + H(+)</text>
        <dbReference type="Rhea" id="RHEA:45948"/>
        <dbReference type="Rhea" id="RHEA-COMP:9752"/>
        <dbReference type="Rhea" id="RHEA-COMP:10731"/>
        <dbReference type="ChEBI" id="CHEBI:15378"/>
        <dbReference type="ChEBI" id="CHEBI:29969"/>
        <dbReference type="ChEBI" id="CHEBI:57287"/>
        <dbReference type="ChEBI" id="CHEBI:57288"/>
        <dbReference type="ChEBI" id="CHEBI:61930"/>
        <dbReference type="EC" id="2.3.1.48"/>
    </reaction>
</comment>
<dbReference type="PROSITE" id="PS50134">
    <property type="entry name" value="ZF_TAZ"/>
    <property type="match status" value="1"/>
</dbReference>
<evidence type="ECO:0000256" key="5">
    <source>
        <dbReference type="ARBA" id="ARBA00022723"/>
    </source>
</evidence>
<dbReference type="EC" id="2.3.1.48" evidence="3"/>
<dbReference type="SUPFAM" id="SSF57933">
    <property type="entry name" value="TAZ domain"/>
    <property type="match status" value="1"/>
</dbReference>
<evidence type="ECO:0000256" key="12">
    <source>
        <dbReference type="ARBA" id="ARBA00023242"/>
    </source>
</evidence>
<evidence type="ECO:0000256" key="4">
    <source>
        <dbReference type="ARBA" id="ARBA00022679"/>
    </source>
</evidence>
<proteinExistence type="predicted"/>
<comment type="subcellular location">
    <subcellularLocation>
        <location evidence="2">Nucleus</location>
    </subcellularLocation>
</comment>
<name>A0AAW1W5D9_RUBAR</name>
<evidence type="ECO:0000256" key="8">
    <source>
        <dbReference type="ARBA" id="ARBA00022853"/>
    </source>
</evidence>
<dbReference type="InterPro" id="IPR000197">
    <property type="entry name" value="Znf_TAZ"/>
</dbReference>
<evidence type="ECO:0000256" key="9">
    <source>
        <dbReference type="ARBA" id="ARBA00023015"/>
    </source>
</evidence>
<evidence type="ECO:0000259" key="16">
    <source>
        <dbReference type="PROSITE" id="PS50134"/>
    </source>
</evidence>
<feature type="region of interest" description="Disordered" evidence="15">
    <location>
        <begin position="1"/>
        <end position="89"/>
    </location>
</feature>
<dbReference type="InterPro" id="IPR013178">
    <property type="entry name" value="Histone_AcTrfase_Rtt109/CBP"/>
</dbReference>
<evidence type="ECO:0000256" key="11">
    <source>
        <dbReference type="ARBA" id="ARBA00023163"/>
    </source>
</evidence>
<keyword evidence="4" id="KW-0808">Transferase</keyword>
<dbReference type="PROSITE" id="PS01357">
    <property type="entry name" value="ZF_ZZ_1"/>
    <property type="match status" value="1"/>
</dbReference>
<dbReference type="GO" id="GO:0008270">
    <property type="term" value="F:zinc ion binding"/>
    <property type="evidence" value="ECO:0007669"/>
    <property type="project" value="UniProtKB-KW"/>
</dbReference>
<comment type="function">
    <text evidence="1">Acetyltransferase enzyme. Acetylates histones, giving a specific tag for transcriptional activation.</text>
</comment>
<comment type="caution">
    <text evidence="18">The sequence shown here is derived from an EMBL/GenBank/DDBJ whole genome shotgun (WGS) entry which is preliminary data.</text>
</comment>
<dbReference type="GO" id="GO:0000123">
    <property type="term" value="C:histone acetyltransferase complex"/>
    <property type="evidence" value="ECO:0007669"/>
    <property type="project" value="TreeGrafter"/>
</dbReference>
<keyword evidence="6" id="KW-0863">Zinc-finger</keyword>
<evidence type="ECO:0000256" key="6">
    <source>
        <dbReference type="ARBA" id="ARBA00022771"/>
    </source>
</evidence>
<dbReference type="PROSITE" id="PS51727">
    <property type="entry name" value="CBP_P300_HAT"/>
    <property type="match status" value="1"/>
</dbReference>
<dbReference type="InterPro" id="IPR001965">
    <property type="entry name" value="Znf_PHD"/>
</dbReference>
<feature type="domain" description="CBP/p300-type HAT" evidence="17">
    <location>
        <begin position="284"/>
        <end position="712"/>
    </location>
</feature>
<keyword evidence="8" id="KW-0156">Chromatin regulator</keyword>
<evidence type="ECO:0000256" key="2">
    <source>
        <dbReference type="ARBA" id="ARBA00004123"/>
    </source>
</evidence>
<feature type="domain" description="TAZ-type" evidence="16">
    <location>
        <begin position="764"/>
        <end position="850"/>
    </location>
</feature>
<evidence type="ECO:0000256" key="13">
    <source>
        <dbReference type="ARBA" id="ARBA00023315"/>
    </source>
</evidence>
<dbReference type="Gene3D" id="3.30.40.10">
    <property type="entry name" value="Zinc/RING finger domain, C3HC4 (zinc finger)"/>
    <property type="match status" value="1"/>
</dbReference>
<dbReference type="Gene3D" id="3.30.60.90">
    <property type="match status" value="1"/>
</dbReference>
<keyword evidence="11" id="KW-0804">Transcription</keyword>
<dbReference type="InterPro" id="IPR000433">
    <property type="entry name" value="Znf_ZZ"/>
</dbReference>
<evidence type="ECO:0000256" key="15">
    <source>
        <dbReference type="SAM" id="MobiDB-lite"/>
    </source>
</evidence>
<dbReference type="InterPro" id="IPR043145">
    <property type="entry name" value="Znf_ZZ_sf"/>
</dbReference>
<evidence type="ECO:0000256" key="1">
    <source>
        <dbReference type="ARBA" id="ARBA00002581"/>
    </source>
</evidence>
<keyword evidence="12" id="KW-0539">Nucleus</keyword>
<evidence type="ECO:0000256" key="10">
    <source>
        <dbReference type="ARBA" id="ARBA00023159"/>
    </source>
</evidence>
<sequence>MEPLDISNLKQTLERPPEIKQYQRNQNRKRTLQVASEESQEPNRPANSDESSSGYSEDMQPSTKRLRIENKDGPSEDSQQQTESPVSFDSEVMQVKMGTVENSGILAEPKPESLEQETNGGFLTAEQIKAHLLSLLSSTAPMQCSNDDRVCQFCASGELLFAPAPMYCSNCGGRIKDKANYYSTPTEHGAQYCFCSRCYKNTRSGGDISFGDIQVSKATLEKKKNVEEKAEGWVQCGRCEGWQHQICALYNDKSDSECKAEQYACVKCVLKEMEFGKHKPKNVGFCAKDLPTTMLSNHIEKKLIRRLKQERLERGSKVTGKEFSEVLGAEGLVVREVLSVEKTVKVKQQYLDIFPDQRYPAEFPYKSKVILMFQKIDGVDVCLFGMYVQEFGSECSYPNKGCVYVSYLDSVKYFRPAETSTVTGEALRTFVYHEILIGYLDFCKKQGFVTSYIWACPPSKEEDYILYCHPPMQKTPLPVKLRKWYQSMIKKATNEGIVVGATNLYDRFFIPGTTGKCHSKVTAARLPHFDGDYWSSAAEDLIKEIGREEKTTIRKRTLEAMGHTNASDGSTKDILLMQKLGDAILTNREDFMVVDLQYVCIHCHEAILSGEHWSCSQCKNFHLCERCHNLCGGKNTHITVDMEQHVLSQVLVLEDDKLPDTTDGEVILNNCLFEERPSFLNFCVKNHYQFDTLRQAKYSSLMILHHLRDLTVLTSDGKNNSCSSISHEDADQSSVCEIDQDKDSSPAVGHVTKMGRETQVTQLTKLSPATIKELLHVLKHASLCHPTKDRPCSYPNTNCLKIKKLFIHVKNCTVRGAGGCEPCKKAWLGLMLHSKECRESNCTVPRCMDLRKCASQTLPTEAQWLPDSGICVLPYNAPF</sequence>
<dbReference type="SUPFAM" id="SSF57850">
    <property type="entry name" value="RING/U-box"/>
    <property type="match status" value="1"/>
</dbReference>
<dbReference type="SMART" id="SM00551">
    <property type="entry name" value="ZnF_TAZ"/>
    <property type="match status" value="1"/>
</dbReference>
<evidence type="ECO:0000313" key="19">
    <source>
        <dbReference type="Proteomes" id="UP001457282"/>
    </source>
</evidence>
<dbReference type="PROSITE" id="PS01359">
    <property type="entry name" value="ZF_PHD_1"/>
    <property type="match status" value="1"/>
</dbReference>
<dbReference type="PANTHER" id="PTHR13808">
    <property type="entry name" value="CBP/P300-RELATED"/>
    <property type="match status" value="1"/>
</dbReference>
<dbReference type="InterPro" id="IPR013083">
    <property type="entry name" value="Znf_RING/FYVE/PHD"/>
</dbReference>
<feature type="compositionally biased region" description="Polar residues" evidence="15">
    <location>
        <begin position="45"/>
        <end position="63"/>
    </location>
</feature>